<dbReference type="InterPro" id="IPR046897">
    <property type="entry name" value="ABC-3C_MC6"/>
</dbReference>
<comment type="caution">
    <text evidence="1">The sequence shown here is derived from an EMBL/GenBank/DDBJ whole genome shotgun (WGS) entry which is preliminary data.</text>
</comment>
<dbReference type="EMBL" id="BMHM01000002">
    <property type="protein sequence ID" value="GGC82731.1"/>
    <property type="molecule type" value="Genomic_DNA"/>
</dbReference>
<reference evidence="2" key="1">
    <citation type="journal article" date="2019" name="Int. J. Syst. Evol. Microbiol.">
        <title>The Global Catalogue of Microorganisms (GCM) 10K type strain sequencing project: providing services to taxonomists for standard genome sequencing and annotation.</title>
        <authorList>
            <consortium name="The Broad Institute Genomics Platform"/>
            <consortium name="The Broad Institute Genome Sequencing Center for Infectious Disease"/>
            <person name="Wu L."/>
            <person name="Ma J."/>
        </authorList>
    </citation>
    <scope>NUCLEOTIDE SEQUENCE [LARGE SCALE GENOMIC DNA]</scope>
    <source>
        <strain evidence="2">CGMCC 1.15122</strain>
    </source>
</reference>
<dbReference type="RefSeq" id="WP_422822604.1">
    <property type="nucleotide sequence ID" value="NZ_BMHM01000002.1"/>
</dbReference>
<protein>
    <submittedName>
        <fullName evidence="1">Uncharacterized protein</fullName>
    </submittedName>
</protein>
<name>A0ABQ1NQE5_9GAMM</name>
<sequence length="78" mass="8812">MIISNLSAPYKSLYVIGANILFVLRSLENMSVDPLELFEKFKISNENVSLAYFNFGLDWLYMVGAIELTDLGDIKLCS</sequence>
<evidence type="ECO:0000313" key="2">
    <source>
        <dbReference type="Proteomes" id="UP000597301"/>
    </source>
</evidence>
<proteinExistence type="predicted"/>
<accession>A0ABQ1NQE5</accession>
<keyword evidence="2" id="KW-1185">Reference proteome</keyword>
<gene>
    <name evidence="1" type="ORF">GCM10011382_11090</name>
</gene>
<organism evidence="1 2">
    <name type="scientific">Vreelandella lutescens</name>
    <dbReference type="NCBI Taxonomy" id="1602943"/>
    <lineage>
        <taxon>Bacteria</taxon>
        <taxon>Pseudomonadati</taxon>
        <taxon>Pseudomonadota</taxon>
        <taxon>Gammaproteobacteria</taxon>
        <taxon>Oceanospirillales</taxon>
        <taxon>Halomonadaceae</taxon>
        <taxon>Vreelandella</taxon>
    </lineage>
</organism>
<dbReference type="Proteomes" id="UP000597301">
    <property type="component" value="Unassembled WGS sequence"/>
</dbReference>
<evidence type="ECO:0000313" key="1">
    <source>
        <dbReference type="EMBL" id="GGC82731.1"/>
    </source>
</evidence>
<dbReference type="Pfam" id="PF20293">
    <property type="entry name" value="MC6"/>
    <property type="match status" value="1"/>
</dbReference>